<dbReference type="InParanoid" id="L9KJV1"/>
<dbReference type="AlphaFoldDB" id="L9KJV1"/>
<dbReference type="Proteomes" id="UP000011518">
    <property type="component" value="Unassembled WGS sequence"/>
</dbReference>
<reference evidence="2" key="1">
    <citation type="submission" date="2012-07" db="EMBL/GenBank/DDBJ databases">
        <title>Genome of the Chinese tree shrew, a rising model animal genetically related to primates.</title>
        <authorList>
            <person name="Zhang G."/>
            <person name="Fan Y."/>
            <person name="Yao Y."/>
            <person name="Huang Z."/>
        </authorList>
    </citation>
    <scope>NUCLEOTIDE SEQUENCE [LARGE SCALE GENOMIC DNA]</scope>
</reference>
<evidence type="ECO:0000313" key="2">
    <source>
        <dbReference type="Proteomes" id="UP000011518"/>
    </source>
</evidence>
<gene>
    <name evidence="1" type="ORF">TREES_T100001756</name>
</gene>
<evidence type="ECO:0000313" key="1">
    <source>
        <dbReference type="EMBL" id="ELW62993.1"/>
    </source>
</evidence>
<dbReference type="EMBL" id="KB320797">
    <property type="protein sequence ID" value="ELW62993.1"/>
    <property type="molecule type" value="Genomic_DNA"/>
</dbReference>
<accession>L9KJV1</accession>
<reference evidence="2" key="2">
    <citation type="journal article" date="2013" name="Nat. Commun.">
        <title>Genome of the Chinese tree shrew.</title>
        <authorList>
            <person name="Fan Y."/>
            <person name="Huang Z.Y."/>
            <person name="Cao C.C."/>
            <person name="Chen C.S."/>
            <person name="Chen Y.X."/>
            <person name="Fan D.D."/>
            <person name="He J."/>
            <person name="Hou H.L."/>
            <person name="Hu L."/>
            <person name="Hu X.T."/>
            <person name="Jiang X.T."/>
            <person name="Lai R."/>
            <person name="Lang Y.S."/>
            <person name="Liang B."/>
            <person name="Liao S.G."/>
            <person name="Mu D."/>
            <person name="Ma Y.Y."/>
            <person name="Niu Y.Y."/>
            <person name="Sun X.Q."/>
            <person name="Xia J.Q."/>
            <person name="Xiao J."/>
            <person name="Xiong Z.Q."/>
            <person name="Xu L."/>
            <person name="Yang L."/>
            <person name="Zhang Y."/>
            <person name="Zhao W."/>
            <person name="Zhao X.D."/>
            <person name="Zheng Y.T."/>
            <person name="Zhou J.M."/>
            <person name="Zhu Y.B."/>
            <person name="Zhang G.J."/>
            <person name="Wang J."/>
            <person name="Yao Y.G."/>
        </authorList>
    </citation>
    <scope>NUCLEOTIDE SEQUENCE [LARGE SCALE GENOMIC DNA]</scope>
</reference>
<sequence>MPEQGPEKRRACCDAGAAIPSALGLRIVSCSASSSAILEQSIRRFVTSLVRRSHCEGGPKKASGDYS</sequence>
<organism evidence="1 2">
    <name type="scientific">Tupaia chinensis</name>
    <name type="common">Chinese tree shrew</name>
    <name type="synonym">Tupaia belangeri chinensis</name>
    <dbReference type="NCBI Taxonomy" id="246437"/>
    <lineage>
        <taxon>Eukaryota</taxon>
        <taxon>Metazoa</taxon>
        <taxon>Chordata</taxon>
        <taxon>Craniata</taxon>
        <taxon>Vertebrata</taxon>
        <taxon>Euteleostomi</taxon>
        <taxon>Mammalia</taxon>
        <taxon>Eutheria</taxon>
        <taxon>Euarchontoglires</taxon>
        <taxon>Scandentia</taxon>
        <taxon>Tupaiidae</taxon>
        <taxon>Tupaia</taxon>
    </lineage>
</organism>
<keyword evidence="2" id="KW-1185">Reference proteome</keyword>
<proteinExistence type="predicted"/>
<name>L9KJV1_TUPCH</name>
<protein>
    <submittedName>
        <fullName evidence="1">Uncharacterized protein</fullName>
    </submittedName>
</protein>